<evidence type="ECO:0000313" key="2">
    <source>
        <dbReference type="EMBL" id="OCT77638.1"/>
    </source>
</evidence>
<keyword evidence="1" id="KW-0472">Membrane</keyword>
<dbReference type="PANTHER" id="PTHR10510:SF2">
    <property type="entry name" value="CYTOCHROME C OXIDASE SUBUNIT 7A-RELATED PROTEIN, MITOCHONDRIAL"/>
    <property type="match status" value="1"/>
</dbReference>
<dbReference type="GO" id="GO:0005739">
    <property type="term" value="C:mitochondrion"/>
    <property type="evidence" value="ECO:0007669"/>
    <property type="project" value="GOC"/>
</dbReference>
<organism evidence="2 3">
    <name type="scientific">Xenopus laevis</name>
    <name type="common">African clawed frog</name>
    <dbReference type="NCBI Taxonomy" id="8355"/>
    <lineage>
        <taxon>Eukaryota</taxon>
        <taxon>Metazoa</taxon>
        <taxon>Chordata</taxon>
        <taxon>Craniata</taxon>
        <taxon>Vertebrata</taxon>
        <taxon>Euteleostomi</taxon>
        <taxon>Amphibia</taxon>
        <taxon>Batrachia</taxon>
        <taxon>Anura</taxon>
        <taxon>Pipoidea</taxon>
        <taxon>Pipidae</taxon>
        <taxon>Xenopodinae</taxon>
        <taxon>Xenopus</taxon>
        <taxon>Xenopus</taxon>
    </lineage>
</organism>
<evidence type="ECO:0000313" key="3">
    <source>
        <dbReference type="Proteomes" id="UP000694892"/>
    </source>
</evidence>
<dbReference type="PANTHER" id="PTHR10510">
    <property type="entry name" value="CYTOCHROME C OXIDASE POLYPEPTIDE 7A"/>
    <property type="match status" value="1"/>
</dbReference>
<evidence type="ECO:0000256" key="1">
    <source>
        <dbReference type="SAM" id="Phobius"/>
    </source>
</evidence>
<dbReference type="EMBL" id="CM004475">
    <property type="protein sequence ID" value="OCT77638.1"/>
    <property type="molecule type" value="Genomic_DNA"/>
</dbReference>
<proteinExistence type="predicted"/>
<name>A0A974CQY7_XENLA</name>
<dbReference type="GO" id="GO:0097250">
    <property type="term" value="P:mitochondrial respirasome assembly"/>
    <property type="evidence" value="ECO:0007669"/>
    <property type="project" value="TreeGrafter"/>
</dbReference>
<dbReference type="InterPro" id="IPR003177">
    <property type="entry name" value="Cytc_oxidase_su7a_met"/>
</dbReference>
<sequence>MYYKFSGLTQKLVGAVPTEAYNPQGLRPTFTEAPVTIFATPTKLATESAATSYLGDNRVPDLQKLFQVISRLLHWNNTNPNILPPTHREASPEYCVPPHQQHWERTNGLGVSARLVRNALGYYVLNKQFFTLEFLLLHLLSLGLSHIFGFGTIATHWTEV</sequence>
<dbReference type="AlphaFoldDB" id="A0A974CQY7"/>
<keyword evidence="1" id="KW-1133">Transmembrane helix</keyword>
<dbReference type="GO" id="GO:0002082">
    <property type="term" value="P:regulation of oxidative phosphorylation"/>
    <property type="evidence" value="ECO:0007669"/>
    <property type="project" value="TreeGrafter"/>
</dbReference>
<gene>
    <name evidence="2" type="ORF">XELAEV_18028730mg</name>
</gene>
<feature type="transmembrane region" description="Helical" evidence="1">
    <location>
        <begin position="135"/>
        <end position="157"/>
    </location>
</feature>
<keyword evidence="1" id="KW-0812">Transmembrane</keyword>
<protein>
    <submittedName>
        <fullName evidence="2">Uncharacterized protein</fullName>
    </submittedName>
</protein>
<dbReference type="Proteomes" id="UP000694892">
    <property type="component" value="Chromosome 5S"/>
</dbReference>
<dbReference type="GO" id="GO:0006123">
    <property type="term" value="P:mitochondrial electron transport, cytochrome c to oxygen"/>
    <property type="evidence" value="ECO:0007669"/>
    <property type="project" value="InterPro"/>
</dbReference>
<accession>A0A974CQY7</accession>
<reference evidence="3" key="1">
    <citation type="journal article" date="2016" name="Nature">
        <title>Genome evolution in the allotetraploid frog Xenopus laevis.</title>
        <authorList>
            <person name="Session A.M."/>
            <person name="Uno Y."/>
            <person name="Kwon T."/>
            <person name="Chapman J.A."/>
            <person name="Toyoda A."/>
            <person name="Takahashi S."/>
            <person name="Fukui A."/>
            <person name="Hikosaka A."/>
            <person name="Suzuki A."/>
            <person name="Kondo M."/>
            <person name="van Heeringen S.J."/>
            <person name="Quigley I."/>
            <person name="Heinz S."/>
            <person name="Ogino H."/>
            <person name="Ochi H."/>
            <person name="Hellsten U."/>
            <person name="Lyons J.B."/>
            <person name="Simakov O."/>
            <person name="Putnam N."/>
            <person name="Stites J."/>
            <person name="Kuroki Y."/>
            <person name="Tanaka T."/>
            <person name="Michiue T."/>
            <person name="Watanabe M."/>
            <person name="Bogdanovic O."/>
            <person name="Lister R."/>
            <person name="Georgiou G."/>
            <person name="Paranjpe S.S."/>
            <person name="van Kruijsbergen I."/>
            <person name="Shu S."/>
            <person name="Carlson J."/>
            <person name="Kinoshita T."/>
            <person name="Ohta Y."/>
            <person name="Mawaribuchi S."/>
            <person name="Jenkins J."/>
            <person name="Grimwood J."/>
            <person name="Schmutz J."/>
            <person name="Mitros T."/>
            <person name="Mozaffari S.V."/>
            <person name="Suzuki Y."/>
            <person name="Haramoto Y."/>
            <person name="Yamamoto T.S."/>
            <person name="Takagi C."/>
            <person name="Heald R."/>
            <person name="Miller K."/>
            <person name="Haudenschild C."/>
            <person name="Kitzman J."/>
            <person name="Nakayama T."/>
            <person name="Izutsu Y."/>
            <person name="Robert J."/>
            <person name="Fortriede J."/>
            <person name="Burns K."/>
            <person name="Lotay V."/>
            <person name="Karimi K."/>
            <person name="Yasuoka Y."/>
            <person name="Dichmann D.S."/>
            <person name="Flajnik M.F."/>
            <person name="Houston D.W."/>
            <person name="Shendure J."/>
            <person name="DuPasquier L."/>
            <person name="Vize P.D."/>
            <person name="Zorn A.M."/>
            <person name="Ito M."/>
            <person name="Marcotte E.M."/>
            <person name="Wallingford J.B."/>
            <person name="Ito Y."/>
            <person name="Asashima M."/>
            <person name="Ueno N."/>
            <person name="Matsuda Y."/>
            <person name="Veenstra G.J."/>
            <person name="Fujiyama A."/>
            <person name="Harland R.M."/>
            <person name="Taira M."/>
            <person name="Rokhsar D.S."/>
        </authorList>
    </citation>
    <scope>NUCLEOTIDE SEQUENCE [LARGE SCALE GENOMIC DNA]</scope>
    <source>
        <strain evidence="3">J</strain>
    </source>
</reference>